<dbReference type="InterPro" id="IPR025311">
    <property type="entry name" value="DUF4166"/>
</dbReference>
<dbReference type="AlphaFoldDB" id="A0A848H0T6"/>
<evidence type="ECO:0000259" key="1">
    <source>
        <dbReference type="Pfam" id="PF13761"/>
    </source>
</evidence>
<comment type="caution">
    <text evidence="2">The sequence shown here is derived from an EMBL/GenBank/DDBJ whole genome shotgun (WGS) entry which is preliminary data.</text>
</comment>
<organism evidence="2 3">
    <name type="scientific">Ramlibacter agri</name>
    <dbReference type="NCBI Taxonomy" id="2728837"/>
    <lineage>
        <taxon>Bacteria</taxon>
        <taxon>Pseudomonadati</taxon>
        <taxon>Pseudomonadota</taxon>
        <taxon>Betaproteobacteria</taxon>
        <taxon>Burkholderiales</taxon>
        <taxon>Comamonadaceae</taxon>
        <taxon>Ramlibacter</taxon>
    </lineage>
</organism>
<protein>
    <submittedName>
        <fullName evidence="2">DUF4166 domain-containing protein</fullName>
    </submittedName>
</protein>
<keyword evidence="3" id="KW-1185">Reference proteome</keyword>
<proteinExistence type="predicted"/>
<dbReference type="Proteomes" id="UP000541185">
    <property type="component" value="Unassembled WGS sequence"/>
</dbReference>
<feature type="domain" description="DUF4166" evidence="1">
    <location>
        <begin position="18"/>
        <end position="173"/>
    </location>
</feature>
<dbReference type="Pfam" id="PF13761">
    <property type="entry name" value="DUF4166"/>
    <property type="match status" value="1"/>
</dbReference>
<accession>A0A848H0T6</accession>
<name>A0A848H0T6_9BURK</name>
<sequence length="181" mass="19939">MTPPSLYQQVLGSDFARLPSPLRHFHALEGAHVLQGWAEVAAPASPVARLLAWCLGAPLSAQRGPIRFELRADAMGETWTRYFPGKRMQSRLTHAAGHVVERLGFARLFFTLKGGAELLEMKLVRLRFLGVPCPSWLLPAIVAEESATPGQLHFRVQASLPWIGVVASYRGYLELPDGGCR</sequence>
<dbReference type="RefSeq" id="WP_169418336.1">
    <property type="nucleotide sequence ID" value="NZ_JABBFX010000001.1"/>
</dbReference>
<evidence type="ECO:0000313" key="2">
    <source>
        <dbReference type="EMBL" id="NML44184.1"/>
    </source>
</evidence>
<dbReference type="EMBL" id="JABBFX010000001">
    <property type="protein sequence ID" value="NML44184.1"/>
    <property type="molecule type" value="Genomic_DNA"/>
</dbReference>
<reference evidence="2 3" key="1">
    <citation type="submission" date="2020-04" db="EMBL/GenBank/DDBJ databases">
        <title>Ramlibacter sp. G-1-2-2 isolated from soil.</title>
        <authorList>
            <person name="Dahal R.H."/>
        </authorList>
    </citation>
    <scope>NUCLEOTIDE SEQUENCE [LARGE SCALE GENOMIC DNA]</scope>
    <source>
        <strain evidence="2 3">G-1-2-2</strain>
    </source>
</reference>
<evidence type="ECO:0000313" key="3">
    <source>
        <dbReference type="Proteomes" id="UP000541185"/>
    </source>
</evidence>
<gene>
    <name evidence="2" type="ORF">HHL11_10515</name>
</gene>